<dbReference type="RefSeq" id="WP_123045243.1">
    <property type="nucleotide sequence ID" value="NZ_RDSR01000006.1"/>
</dbReference>
<evidence type="ECO:0000313" key="4">
    <source>
        <dbReference type="EMBL" id="RNE63971.1"/>
    </source>
</evidence>
<dbReference type="InterPro" id="IPR042183">
    <property type="entry name" value="MmgE/PrpD_sf_1"/>
</dbReference>
<feature type="domain" description="MmgE/PrpD N-terminal" evidence="2">
    <location>
        <begin position="14"/>
        <end position="249"/>
    </location>
</feature>
<dbReference type="InterPro" id="IPR045337">
    <property type="entry name" value="MmgE_PrpD_C"/>
</dbReference>
<dbReference type="Gene3D" id="1.10.4100.10">
    <property type="entry name" value="2-methylcitrate dehydratase PrpD"/>
    <property type="match status" value="1"/>
</dbReference>
<accession>A0A3M8LET0</accession>
<dbReference type="Gene3D" id="3.30.1330.120">
    <property type="entry name" value="2-methylcitrate dehydratase PrpD"/>
    <property type="match status" value="1"/>
</dbReference>
<feature type="domain" description="MmgE/PrpD C-terminal" evidence="3">
    <location>
        <begin position="279"/>
        <end position="424"/>
    </location>
</feature>
<protein>
    <submittedName>
        <fullName evidence="4">MmgE/PrpD family protein</fullName>
    </submittedName>
</protein>
<name>A0A3M8LET0_9MICO</name>
<gene>
    <name evidence="4" type="ORF">EEJ31_05235</name>
</gene>
<dbReference type="InterPro" id="IPR036148">
    <property type="entry name" value="MmgE/PrpD_sf"/>
</dbReference>
<comment type="similarity">
    <text evidence="1">Belongs to the PrpD family.</text>
</comment>
<reference evidence="4 5" key="1">
    <citation type="submission" date="2018-11" db="EMBL/GenBank/DDBJ databases">
        <title>Cryobacterium sp. nov., isolated from rhizosphere soil of lettuce.</title>
        <authorList>
            <person name="Wang Y."/>
        </authorList>
    </citation>
    <scope>NUCLEOTIDE SEQUENCE [LARGE SCALE GENOMIC DNA]</scope>
    <source>
        <strain evidence="4 5">NEAU-85</strain>
    </source>
</reference>
<proteinExistence type="inferred from homology"/>
<dbReference type="GO" id="GO:0016829">
    <property type="term" value="F:lyase activity"/>
    <property type="evidence" value="ECO:0007669"/>
    <property type="project" value="InterPro"/>
</dbReference>
<dbReference type="InterPro" id="IPR042188">
    <property type="entry name" value="MmgE/PrpD_sf_2"/>
</dbReference>
<dbReference type="AlphaFoldDB" id="A0A3M8LET0"/>
<dbReference type="OrthoDB" id="3781756at2"/>
<comment type="caution">
    <text evidence="4">The sequence shown here is derived from an EMBL/GenBank/DDBJ whole genome shotgun (WGS) entry which is preliminary data.</text>
</comment>
<dbReference type="EMBL" id="RDSR01000006">
    <property type="protein sequence ID" value="RNE63971.1"/>
    <property type="molecule type" value="Genomic_DNA"/>
</dbReference>
<sequence length="450" mass="47414">MPGSLLDHAVTVSAGLELDKVPPEALRQAGYVIADTVGVSRAGARQPEMRQLLELSRAEGTIGERAADAAGGVASGPQRTATVLSTPTSASTPAQAAFLNATAGSFLELDEGMRPTGHPAMQIVPAALAVAESTGASGTELLRAVLAGYEATSRLFRAFRLRYPVHPHGHLGAIGGAVAVALLEGTDPVRAARIAGTTPILSVWDACYEGATARNTWMGLAAQSAVRASMLDRAGFAGSATALEVAFGQIAGELVDREALESPLDYGRLGIRNNYFKLHSACALSHAALDAMQQLRLPAAGEIESIVVETVSNNMKLDRQAQPNDLSARFSLPYAVATAAVVGRTDPEAFHYRPDVAELARRVEVRTADDLEASWPESSPARVTVLTAAGVETAQVQNPHGHHAEPVTETELRAKFEALLDDRHHAAAWWERLTGLGEVEDCSTLFGSAR</sequence>
<dbReference type="InterPro" id="IPR045336">
    <property type="entry name" value="MmgE_PrpD_N"/>
</dbReference>
<evidence type="ECO:0000256" key="1">
    <source>
        <dbReference type="ARBA" id="ARBA00006174"/>
    </source>
</evidence>
<evidence type="ECO:0000313" key="5">
    <source>
        <dbReference type="Proteomes" id="UP000279859"/>
    </source>
</evidence>
<organism evidence="4 5">
    <name type="scientific">Cryobacterium tepidiphilum</name>
    <dbReference type="NCBI Taxonomy" id="2486026"/>
    <lineage>
        <taxon>Bacteria</taxon>
        <taxon>Bacillati</taxon>
        <taxon>Actinomycetota</taxon>
        <taxon>Actinomycetes</taxon>
        <taxon>Micrococcales</taxon>
        <taxon>Microbacteriaceae</taxon>
        <taxon>Cryobacterium</taxon>
    </lineage>
</organism>
<dbReference type="PANTHER" id="PTHR16943:SF8">
    <property type="entry name" value="2-METHYLCITRATE DEHYDRATASE"/>
    <property type="match status" value="1"/>
</dbReference>
<dbReference type="InterPro" id="IPR005656">
    <property type="entry name" value="MmgE_PrpD"/>
</dbReference>
<dbReference type="Proteomes" id="UP000279859">
    <property type="component" value="Unassembled WGS sequence"/>
</dbReference>
<dbReference type="Pfam" id="PF19305">
    <property type="entry name" value="MmgE_PrpD_C"/>
    <property type="match status" value="1"/>
</dbReference>
<dbReference type="Pfam" id="PF03972">
    <property type="entry name" value="MmgE_PrpD_N"/>
    <property type="match status" value="1"/>
</dbReference>
<evidence type="ECO:0000259" key="3">
    <source>
        <dbReference type="Pfam" id="PF19305"/>
    </source>
</evidence>
<evidence type="ECO:0000259" key="2">
    <source>
        <dbReference type="Pfam" id="PF03972"/>
    </source>
</evidence>
<keyword evidence="5" id="KW-1185">Reference proteome</keyword>
<dbReference type="SUPFAM" id="SSF103378">
    <property type="entry name" value="2-methylcitrate dehydratase PrpD"/>
    <property type="match status" value="1"/>
</dbReference>
<dbReference type="PANTHER" id="PTHR16943">
    <property type="entry name" value="2-METHYLCITRATE DEHYDRATASE-RELATED"/>
    <property type="match status" value="1"/>
</dbReference>